<evidence type="ECO:0000313" key="3">
    <source>
        <dbReference type="Proteomes" id="UP000442535"/>
    </source>
</evidence>
<dbReference type="AlphaFoldDB" id="A0A7K0K150"/>
<feature type="compositionally biased region" description="Basic residues" evidence="1">
    <location>
        <begin position="1"/>
        <end position="11"/>
    </location>
</feature>
<dbReference type="RefSeq" id="WP_277027629.1">
    <property type="nucleotide sequence ID" value="NZ_JAQYQY010000019.1"/>
</dbReference>
<feature type="region of interest" description="Disordered" evidence="1">
    <location>
        <begin position="1"/>
        <end position="22"/>
    </location>
</feature>
<name>A0A7K0K150_9ACTO</name>
<keyword evidence="3" id="KW-1185">Reference proteome</keyword>
<gene>
    <name evidence="2" type="ORF">FYJ63_02965</name>
</gene>
<dbReference type="Proteomes" id="UP000442535">
    <property type="component" value="Unassembled WGS sequence"/>
</dbReference>
<accession>A0A7K0K150</accession>
<dbReference type="EMBL" id="VUMY01000004">
    <property type="protein sequence ID" value="MST49212.1"/>
    <property type="molecule type" value="Genomic_DNA"/>
</dbReference>
<comment type="caution">
    <text evidence="2">The sequence shown here is derived from an EMBL/GenBank/DDBJ whole genome shotgun (WGS) entry which is preliminary data.</text>
</comment>
<evidence type="ECO:0000256" key="1">
    <source>
        <dbReference type="SAM" id="MobiDB-lite"/>
    </source>
</evidence>
<proteinExistence type="predicted"/>
<organism evidence="2 3">
    <name type="scientific">Mobiluncus porci</name>
    <dbReference type="NCBI Taxonomy" id="2652278"/>
    <lineage>
        <taxon>Bacteria</taxon>
        <taxon>Bacillati</taxon>
        <taxon>Actinomycetota</taxon>
        <taxon>Actinomycetes</taxon>
        <taxon>Actinomycetales</taxon>
        <taxon>Actinomycetaceae</taxon>
        <taxon>Mobiluncus</taxon>
    </lineage>
</organism>
<sequence>MPTGRKGRRQQPRQDWTPLNMERLASLPRTIERRGVNYQVAHLSGSTKSYTCPGCHHEIAPGTPHIVAWPSDDGFAPFGLETGPAERRHWHTRCWD</sequence>
<reference evidence="2 3" key="1">
    <citation type="submission" date="2019-08" db="EMBL/GenBank/DDBJ databases">
        <title>In-depth cultivation of the pig gut microbiome towards novel bacterial diversity and tailored functional studies.</title>
        <authorList>
            <person name="Wylensek D."/>
            <person name="Hitch T.C.A."/>
            <person name="Clavel T."/>
        </authorList>
    </citation>
    <scope>NUCLEOTIDE SEQUENCE [LARGE SCALE GENOMIC DNA]</scope>
    <source>
        <strain evidence="2 3">RF-GAM-744-WT-7</strain>
    </source>
</reference>
<protein>
    <submittedName>
        <fullName evidence="2">ATP/GTP-binding protein</fullName>
    </submittedName>
</protein>
<evidence type="ECO:0000313" key="2">
    <source>
        <dbReference type="EMBL" id="MST49212.1"/>
    </source>
</evidence>